<dbReference type="NCBIfam" id="TIGR01653">
    <property type="entry name" value="lactococcin_972"/>
    <property type="match status" value="1"/>
</dbReference>
<comment type="caution">
    <text evidence="3">The sequence shown here is derived from an EMBL/GenBank/DDBJ whole genome shotgun (WGS) entry which is preliminary data.</text>
</comment>
<gene>
    <name evidence="3" type="ORF">Amac_106010</name>
</gene>
<evidence type="ECO:0000256" key="1">
    <source>
        <dbReference type="SAM" id="MobiDB-lite"/>
    </source>
</evidence>
<evidence type="ECO:0000256" key="2">
    <source>
        <dbReference type="SAM" id="Phobius"/>
    </source>
</evidence>
<feature type="region of interest" description="Disordered" evidence="1">
    <location>
        <begin position="1"/>
        <end position="27"/>
    </location>
</feature>
<keyword evidence="2" id="KW-1133">Transmembrane helix</keyword>
<protein>
    <recommendedName>
        <fullName evidence="5">Lactococcin 972 family bacteriocin</fullName>
    </recommendedName>
</protein>
<name>A0A5M3XDM8_9ACTN</name>
<reference evidence="3 4" key="1">
    <citation type="submission" date="2019-10" db="EMBL/GenBank/DDBJ databases">
        <title>Whole genome shotgun sequence of Acrocarpospora macrocephala NBRC 16266.</title>
        <authorList>
            <person name="Ichikawa N."/>
            <person name="Kimura A."/>
            <person name="Kitahashi Y."/>
            <person name="Komaki H."/>
            <person name="Oguchi A."/>
        </authorList>
    </citation>
    <scope>NUCLEOTIDE SEQUENCE [LARGE SCALE GENOMIC DNA]</scope>
    <source>
        <strain evidence="3 4">NBRC 16266</strain>
    </source>
</reference>
<dbReference type="RefSeq" id="WP_246269260.1">
    <property type="nucleotide sequence ID" value="NZ_BAAAHL010000016.1"/>
</dbReference>
<proteinExistence type="predicted"/>
<dbReference type="EMBL" id="BLAE01000131">
    <property type="protein sequence ID" value="GES17003.1"/>
    <property type="molecule type" value="Genomic_DNA"/>
</dbReference>
<sequence>MIYVARRRKGSPDGRDSGEAPTMGAPCGVPGTRIRVDTIKRLTKTAALATALLLGVATPAFAAIYTVNVDGGVWTYGINGSSYVISNYYHGTKCHGSTAIGTFTSRSANTAAGATSYASAPAKGFGNESYYRTTCT</sequence>
<evidence type="ECO:0000313" key="4">
    <source>
        <dbReference type="Proteomes" id="UP000331127"/>
    </source>
</evidence>
<keyword evidence="2" id="KW-0472">Membrane</keyword>
<accession>A0A5M3XDM8</accession>
<keyword evidence="2" id="KW-0812">Transmembrane</keyword>
<dbReference type="Pfam" id="PF09683">
    <property type="entry name" value="Lactococcin_972"/>
    <property type="match status" value="1"/>
</dbReference>
<dbReference type="Proteomes" id="UP000331127">
    <property type="component" value="Unassembled WGS sequence"/>
</dbReference>
<feature type="transmembrane region" description="Helical" evidence="2">
    <location>
        <begin position="45"/>
        <end position="67"/>
    </location>
</feature>
<evidence type="ECO:0000313" key="3">
    <source>
        <dbReference type="EMBL" id="GES17003.1"/>
    </source>
</evidence>
<keyword evidence="4" id="KW-1185">Reference proteome</keyword>
<organism evidence="3 4">
    <name type="scientific">Acrocarpospora macrocephala</name>
    <dbReference type="NCBI Taxonomy" id="150177"/>
    <lineage>
        <taxon>Bacteria</taxon>
        <taxon>Bacillati</taxon>
        <taxon>Actinomycetota</taxon>
        <taxon>Actinomycetes</taxon>
        <taxon>Streptosporangiales</taxon>
        <taxon>Streptosporangiaceae</taxon>
        <taxon>Acrocarpospora</taxon>
    </lineage>
</organism>
<dbReference type="InterPro" id="IPR006540">
    <property type="entry name" value="Lactococcin_972"/>
</dbReference>
<dbReference type="Gene3D" id="2.60.40.2850">
    <property type="match status" value="1"/>
</dbReference>
<dbReference type="AlphaFoldDB" id="A0A5M3XDM8"/>
<evidence type="ECO:0008006" key="5">
    <source>
        <dbReference type="Google" id="ProtNLM"/>
    </source>
</evidence>